<evidence type="ECO:0000313" key="7">
    <source>
        <dbReference type="Proteomes" id="UP000054558"/>
    </source>
</evidence>
<dbReference type="STRING" id="105231.A0A1Y1I7D4"/>
<dbReference type="InterPro" id="IPR036525">
    <property type="entry name" value="Tubulin/FtsZ_GTPase_sf"/>
</dbReference>
<dbReference type="PANTHER" id="PTHR30314">
    <property type="entry name" value="CELL DIVISION PROTEIN FTSZ-RELATED"/>
    <property type="match status" value="1"/>
</dbReference>
<dbReference type="Gene3D" id="3.30.1330.20">
    <property type="entry name" value="Tubulin/FtsZ, C-terminal domain"/>
    <property type="match status" value="1"/>
</dbReference>
<comment type="similarity">
    <text evidence="1">Belongs to the FtsZ family.</text>
</comment>
<keyword evidence="2" id="KW-0547">Nucleotide-binding</keyword>
<evidence type="ECO:0000256" key="2">
    <source>
        <dbReference type="ARBA" id="ARBA00022741"/>
    </source>
</evidence>
<dbReference type="GO" id="GO:0051301">
    <property type="term" value="P:cell division"/>
    <property type="evidence" value="ECO:0000318"/>
    <property type="project" value="GO_Central"/>
</dbReference>
<evidence type="ECO:0000259" key="4">
    <source>
        <dbReference type="SMART" id="SM00864"/>
    </source>
</evidence>
<name>A0A1Y1I7D4_KLENI</name>
<dbReference type="Pfam" id="PF12327">
    <property type="entry name" value="FtsZ_C"/>
    <property type="match status" value="1"/>
</dbReference>
<dbReference type="InterPro" id="IPR000158">
    <property type="entry name" value="Cell_div_FtsZ"/>
</dbReference>
<dbReference type="PANTHER" id="PTHR30314:SF31">
    <property type="entry name" value="TUBULIN_FTSZ DOMAIN CONTAINING PROTEIN"/>
    <property type="match status" value="1"/>
</dbReference>
<reference evidence="6 7" key="1">
    <citation type="journal article" date="2014" name="Nat. Commun.">
        <title>Klebsormidium flaccidum genome reveals primary factors for plant terrestrial adaptation.</title>
        <authorList>
            <person name="Hori K."/>
            <person name="Maruyama F."/>
            <person name="Fujisawa T."/>
            <person name="Togashi T."/>
            <person name="Yamamoto N."/>
            <person name="Seo M."/>
            <person name="Sato S."/>
            <person name="Yamada T."/>
            <person name="Mori H."/>
            <person name="Tajima N."/>
            <person name="Moriyama T."/>
            <person name="Ikeuchi M."/>
            <person name="Watanabe M."/>
            <person name="Wada H."/>
            <person name="Kobayashi K."/>
            <person name="Saito M."/>
            <person name="Masuda T."/>
            <person name="Sasaki-Sekimoto Y."/>
            <person name="Mashiguchi K."/>
            <person name="Awai K."/>
            <person name="Shimojima M."/>
            <person name="Masuda S."/>
            <person name="Iwai M."/>
            <person name="Nobusawa T."/>
            <person name="Narise T."/>
            <person name="Kondo S."/>
            <person name="Saito H."/>
            <person name="Sato R."/>
            <person name="Murakawa M."/>
            <person name="Ihara Y."/>
            <person name="Oshima-Yamada Y."/>
            <person name="Ohtaka K."/>
            <person name="Satoh M."/>
            <person name="Sonobe K."/>
            <person name="Ishii M."/>
            <person name="Ohtani R."/>
            <person name="Kanamori-Sato M."/>
            <person name="Honoki R."/>
            <person name="Miyazaki D."/>
            <person name="Mochizuki H."/>
            <person name="Umetsu J."/>
            <person name="Higashi K."/>
            <person name="Shibata D."/>
            <person name="Kamiya Y."/>
            <person name="Sato N."/>
            <person name="Nakamura Y."/>
            <person name="Tabata S."/>
            <person name="Ida S."/>
            <person name="Kurokawa K."/>
            <person name="Ohta H."/>
        </authorList>
    </citation>
    <scope>NUCLEOTIDE SEQUENCE [LARGE SCALE GENOMIC DNA]</scope>
    <source>
        <strain evidence="6 7">NIES-2285</strain>
    </source>
</reference>
<dbReference type="InterPro" id="IPR003008">
    <property type="entry name" value="Tubulin_FtsZ_GTPase"/>
</dbReference>
<keyword evidence="3" id="KW-0342">GTP-binding</keyword>
<dbReference type="InterPro" id="IPR045061">
    <property type="entry name" value="FtsZ/CetZ"/>
</dbReference>
<dbReference type="Pfam" id="PF00091">
    <property type="entry name" value="Tubulin"/>
    <property type="match status" value="1"/>
</dbReference>
<dbReference type="CDD" id="cd02201">
    <property type="entry name" value="FtsZ_type1"/>
    <property type="match status" value="1"/>
</dbReference>
<evidence type="ECO:0000259" key="5">
    <source>
        <dbReference type="SMART" id="SM00865"/>
    </source>
</evidence>
<dbReference type="GO" id="GO:0048285">
    <property type="term" value="P:organelle fission"/>
    <property type="evidence" value="ECO:0000318"/>
    <property type="project" value="GO_Central"/>
</dbReference>
<dbReference type="SMART" id="SM00864">
    <property type="entry name" value="Tubulin"/>
    <property type="match status" value="1"/>
</dbReference>
<dbReference type="Proteomes" id="UP000054558">
    <property type="component" value="Unassembled WGS sequence"/>
</dbReference>
<dbReference type="PRINTS" id="PR00423">
    <property type="entry name" value="CELLDVISFTSZ"/>
</dbReference>
<dbReference type="GO" id="GO:0032153">
    <property type="term" value="C:cell division site"/>
    <property type="evidence" value="ECO:0000318"/>
    <property type="project" value="GO_Central"/>
</dbReference>
<dbReference type="InterPro" id="IPR018316">
    <property type="entry name" value="Tubulin/FtsZ_2-layer-sand-dom"/>
</dbReference>
<evidence type="ECO:0000256" key="1">
    <source>
        <dbReference type="ARBA" id="ARBA00009690"/>
    </source>
</evidence>
<dbReference type="InterPro" id="IPR024757">
    <property type="entry name" value="FtsZ_C"/>
</dbReference>
<evidence type="ECO:0000256" key="3">
    <source>
        <dbReference type="ARBA" id="ARBA00023134"/>
    </source>
</evidence>
<gene>
    <name evidence="6" type="ORF">KFL_001980090</name>
</gene>
<sequence length="471" mass="48964">MTSLSAHLPKASAGVTALKNASSGSSFVKTDDVALLKALGPLRGHRWQQARPPPVAQAALAPQSMPNFSLHNVRLIGEACGETPKFRQIRMSSALQLPPAISTAICESVPGAGAGVPERWGVPGCAAPLAEQKAAVVKVVGVGYGGSKAIQAMLQQPGLEAAEFFLVAADSESTLDTDTLLREENQIIVGLDKLMGGQLKSQAELEDDLESRLEGADLVVVVAGMGGNTGSIPPVVAKVARRVGALTVGLVTKPFAFEGPRRASLAEKHVAMMKKRTDTLVVVPCDQLLEGKDSEFGVRDAFKLVDAQLRDAVKGLADMLIGSGLVSPNQVDVQSLLTDAGMAHLGVGCASGPERASEAAHAAVASPALQRSMETAQGVMYSITGDASLQLYEIAEISEIIHSHVGGFARANVLFAASADASMAGRVLVSVIAAGLPEPRIVPVNLKQQTGARSQGARLSKRSSSILWSSR</sequence>
<dbReference type="SUPFAM" id="SSF55307">
    <property type="entry name" value="Tubulin C-terminal domain-like"/>
    <property type="match status" value="1"/>
</dbReference>
<dbReference type="GO" id="GO:0005525">
    <property type="term" value="F:GTP binding"/>
    <property type="evidence" value="ECO:0000318"/>
    <property type="project" value="GO_Central"/>
</dbReference>
<organism evidence="6 7">
    <name type="scientific">Klebsormidium nitens</name>
    <name type="common">Green alga</name>
    <name type="synonym">Ulothrix nitens</name>
    <dbReference type="NCBI Taxonomy" id="105231"/>
    <lineage>
        <taxon>Eukaryota</taxon>
        <taxon>Viridiplantae</taxon>
        <taxon>Streptophyta</taxon>
        <taxon>Klebsormidiophyceae</taxon>
        <taxon>Klebsormidiales</taxon>
        <taxon>Klebsormidiaceae</taxon>
        <taxon>Klebsormidium</taxon>
    </lineage>
</organism>
<accession>A0A1Y1I7D4</accession>
<keyword evidence="7" id="KW-1185">Reference proteome</keyword>
<dbReference type="SUPFAM" id="SSF52490">
    <property type="entry name" value="Tubulin nucleotide-binding domain-like"/>
    <property type="match status" value="1"/>
</dbReference>
<dbReference type="InterPro" id="IPR008280">
    <property type="entry name" value="Tub_FtsZ_C"/>
</dbReference>
<evidence type="ECO:0000313" key="6">
    <source>
        <dbReference type="EMBL" id="GAQ84627.1"/>
    </source>
</evidence>
<dbReference type="OrthoDB" id="270720at2759"/>
<dbReference type="Gene3D" id="3.40.50.1440">
    <property type="entry name" value="Tubulin/FtsZ, GTPase domain"/>
    <property type="match status" value="1"/>
</dbReference>
<dbReference type="EMBL" id="DF237147">
    <property type="protein sequence ID" value="GAQ84627.1"/>
    <property type="molecule type" value="Genomic_DNA"/>
</dbReference>
<feature type="domain" description="Tubulin/FtsZ GTPase" evidence="4">
    <location>
        <begin position="136"/>
        <end position="324"/>
    </location>
</feature>
<protein>
    <submittedName>
        <fullName evidence="6">Tubulin/FtsZ domain containing protein</fullName>
    </submittedName>
</protein>
<dbReference type="AlphaFoldDB" id="A0A1Y1I7D4"/>
<dbReference type="SMART" id="SM00865">
    <property type="entry name" value="Tubulin_C"/>
    <property type="match status" value="1"/>
</dbReference>
<dbReference type="GO" id="GO:0003924">
    <property type="term" value="F:GTPase activity"/>
    <property type="evidence" value="ECO:0000318"/>
    <property type="project" value="GO_Central"/>
</dbReference>
<dbReference type="InterPro" id="IPR037103">
    <property type="entry name" value="Tubulin/FtsZ-like_C"/>
</dbReference>
<dbReference type="GO" id="GO:0005737">
    <property type="term" value="C:cytoplasm"/>
    <property type="evidence" value="ECO:0000318"/>
    <property type="project" value="GO_Central"/>
</dbReference>
<feature type="domain" description="Tubulin/FtsZ 2-layer sandwich" evidence="5">
    <location>
        <begin position="331"/>
        <end position="445"/>
    </location>
</feature>
<proteinExistence type="inferred from homology"/>